<feature type="compositionally biased region" description="Polar residues" evidence="3">
    <location>
        <begin position="1425"/>
        <end position="1440"/>
    </location>
</feature>
<feature type="region of interest" description="Disordered" evidence="3">
    <location>
        <begin position="1970"/>
        <end position="2053"/>
    </location>
</feature>
<evidence type="ECO:0000259" key="4">
    <source>
        <dbReference type="PROSITE" id="PS50103"/>
    </source>
</evidence>
<keyword evidence="2" id="KW-0479">Metal-binding</keyword>
<feature type="region of interest" description="Disordered" evidence="3">
    <location>
        <begin position="1472"/>
        <end position="1512"/>
    </location>
</feature>
<feature type="domain" description="C3H1-type" evidence="4">
    <location>
        <begin position="1943"/>
        <end position="1972"/>
    </location>
</feature>
<reference evidence="5" key="1">
    <citation type="submission" date="2021-02" db="EMBL/GenBank/DDBJ databases">
        <title>First Annotated Genome of the Yellow-green Alga Tribonema minus.</title>
        <authorList>
            <person name="Mahan K.M."/>
        </authorList>
    </citation>
    <scope>NUCLEOTIDE SEQUENCE</scope>
    <source>
        <strain evidence="5">UTEX B ZZ1240</strain>
    </source>
</reference>
<feature type="compositionally biased region" description="Low complexity" evidence="3">
    <location>
        <begin position="1652"/>
        <end position="1680"/>
    </location>
</feature>
<dbReference type="GO" id="GO:0008270">
    <property type="term" value="F:zinc ion binding"/>
    <property type="evidence" value="ECO:0007669"/>
    <property type="project" value="UniProtKB-KW"/>
</dbReference>
<feature type="compositionally biased region" description="Low complexity" evidence="3">
    <location>
        <begin position="1688"/>
        <end position="1709"/>
    </location>
</feature>
<keyword evidence="2" id="KW-0863">Zinc-finger</keyword>
<dbReference type="InterPro" id="IPR000571">
    <property type="entry name" value="Znf_CCCH"/>
</dbReference>
<sequence length="2053" mass="219492">MASLEGWSLYQPRASVCKSQRQQQKLRPSALQAAPGSSVLTKLTRRHTPRGWSSTRFQRYCETTDDRGRDIIMSPAPTETEQSYEACVHRSPMDTSAADALVRCMAALIALDGFMPAPLLQDVDMVVVARALKRMGFGSAAGATCACDQLIGIFMKDITLAILRHDMCSGCRKTRHAGCLVRRVSAICYVCAPLRGKAAALTCRSRALLNGLLSCGSGRAAYVGNPLFRGQRGMTHMTAPSWLSSAAERSVTRAKSIMRAMASMWITRDSTIPSAAAEEGAPEAPSSFKRACKVLSTFARAVVGAVWHTSECCLNVYQGVASTATTFARWSRNTCTSTKANGATLQKRHMYLKYMHTEYFGGKFFSLLFATTRWLRRLARFGRIHGAGMPLAEAIALMPLLPLPRLNVAFLEVPRSLRSSSAPQLRRRHVRAVNVEWSPARVLRQALALVRDSPPTPQLPLPPRNSPRIVQQQQQLSPSMAAATECVEIVPFRRRLLEVLMAQSASSLPGSPLPASALQQQQHYDVTTVLKNQPMRIRVECSAADARQLRQILFAVQELGMDVRQLAAVLLCVREVTATAAPALPLLQGDAAVLLECSVQGLPTLRMALDSRTLRSVLAVLAQPPARTTPLLLGADATVSSSAHFAAAEVLLPERRAPAVVDFAAPARRMKTQWPTLPMASSSPPRLLLTCEGMPAARRMTVAKTTINLEAVQSTPQLPRTTPLSCISPLKMQHTGPCPLPLPLPSDVPVQPFRALRMATTVPRLLRTEMGQRRSPQRAARKTDAPLLLKGLPVVIEDVHVEEEEEEETTVDSMPGDPVEVIEDSSTSTMVMQLGAVTTTGFNMAKQWPQHDTPLPLRSPPSLESSATWQWQSFNVWLMEKMHNTRPRAPLPATIEMPLPHTAPPPPSALLPKAQDTTLVAQEMTTTPMLGDLLPKAPEVEAKMVPRSQQLVMVDLPRTLETAAPSAVPPLPPHHVPYPSAQPSNSYVMETQRAVGRRVPVLDSELMQPLPPAPLHGTLVLIEKEPKSLQRRLPSVKMLLAIMLQQLLPQHMEVPHCDAIRMALMAALPLSPLPASQQLTCLDRQSPRRSQWVLEVGRINLPALVRTVLNSPVLRVLAVGLLAALSFRAPPGTGDSRLPLAQLLQAAVRDAAAAVLSFDTPPGRRMLLSSAAAESFGTLRVVFDAQLLQELLRFAAAALSFGTSPGTRSTTTSTATLPLQRNAPMAACSGAPRMQPLMLPSSMPPRARRMFSTQQLAPKPQQLTLEPVLPVRPYQPSGVQDMFHDCRALRSCMPDMLVATMQLVASPPRPLRIATVAQVASKCEKAPAAGAGAVTIKSDLEVMEKGKTETQPKALLAAVSVSDAECDLPLPPSPLQEQRIASPPRAWARAQVELRAKSAGYRDLEVLETKTEAALMTFNAHSPVMHTSSPLRTPRASVSTPCAPLDTTSPPPLQSAVPSTSIANLLVRVLGPRQPSAPHPQRDTLLPPTPSAPGAAAEVARPPSPSRELRAASPSRVLVECEAAPLESLSLKVLQNKMEAPAPGAPDAAAEVPLSPSPSQELRAASPPRALLEREAALTESLSFKALKEDYKGTVDGESWTVKATVERAPIATPPTRSDSAPSTRSTRGTSASATTTSSARFINGSRAVAVSGSSPPRTTGSSAPPPTGSSAPPSARTSAPPLPAHVSSTGVGVAADSSSAGAGGTASEAADAQARRCARVQELRVRLDEVTSELALARSKRKNRDVPSPQETEFRELYSSLYSELDELTPPSLQLRCTGAAAPPAATNAALHHHGGSTAPGIAAAAPLQQDGRGSHAAVHTAAAPPGSQRIASQQQAPRQQAQSSMLAPATWHGVDVHHNNVGAAAAAAHPDVRADGVSGARKGSRAIETWAPNGGITNKICFAHRDGRCTSGTGCPFVHGELHDPPPTLGDEDRMRAPNGRLTNKVCRDDWFPWSTCNRGRSCPFVHLKPNKRPKGKAATGRAAPPPLQHTGGADAAAAAAAARAAGPMPPTAPVLPLPPPSPAAAAPMAAPRPKRVRYRRPKQNGGGDEK</sequence>
<name>A0A836CKK3_9STRA</name>
<feature type="zinc finger region" description="C3H1-type" evidence="2">
    <location>
        <begin position="1943"/>
        <end position="1972"/>
    </location>
</feature>
<evidence type="ECO:0000256" key="3">
    <source>
        <dbReference type="SAM" id="MobiDB-lite"/>
    </source>
</evidence>
<accession>A0A836CKK3</accession>
<dbReference type="Proteomes" id="UP000664859">
    <property type="component" value="Unassembled WGS sequence"/>
</dbReference>
<dbReference type="Gene3D" id="3.30.1370.210">
    <property type="match status" value="1"/>
</dbReference>
<feature type="compositionally biased region" description="Low complexity" evidence="3">
    <location>
        <begin position="1829"/>
        <end position="1846"/>
    </location>
</feature>
<feature type="domain" description="C3H1-type" evidence="4">
    <location>
        <begin position="1897"/>
        <end position="1924"/>
    </location>
</feature>
<feature type="compositionally biased region" description="Basic residues" evidence="3">
    <location>
        <begin position="2035"/>
        <end position="2045"/>
    </location>
</feature>
<organism evidence="5 6">
    <name type="scientific">Tribonema minus</name>
    <dbReference type="NCBI Taxonomy" id="303371"/>
    <lineage>
        <taxon>Eukaryota</taxon>
        <taxon>Sar</taxon>
        <taxon>Stramenopiles</taxon>
        <taxon>Ochrophyta</taxon>
        <taxon>PX clade</taxon>
        <taxon>Xanthophyceae</taxon>
        <taxon>Tribonematales</taxon>
        <taxon>Tribonemataceae</taxon>
        <taxon>Tribonema</taxon>
    </lineage>
</organism>
<feature type="zinc finger region" description="C3H1-type" evidence="2">
    <location>
        <begin position="1897"/>
        <end position="1924"/>
    </location>
</feature>
<feature type="compositionally biased region" description="Low complexity" evidence="3">
    <location>
        <begin position="1540"/>
        <end position="1550"/>
    </location>
</feature>
<proteinExistence type="predicted"/>
<evidence type="ECO:0000256" key="1">
    <source>
        <dbReference type="ARBA" id="ARBA00022581"/>
    </source>
</evidence>
<comment type="caution">
    <text evidence="5">The sequence shown here is derived from an EMBL/GenBank/DDBJ whole genome shotgun (WGS) entry which is preliminary data.</text>
</comment>
<dbReference type="EMBL" id="JAFCMP010000040">
    <property type="protein sequence ID" value="KAG5190030.1"/>
    <property type="molecule type" value="Genomic_DNA"/>
</dbReference>
<evidence type="ECO:0000313" key="6">
    <source>
        <dbReference type="Proteomes" id="UP000664859"/>
    </source>
</evidence>
<dbReference type="PANTHER" id="PTHR13037">
    <property type="entry name" value="FORMIN"/>
    <property type="match status" value="1"/>
</dbReference>
<evidence type="ECO:0000256" key="2">
    <source>
        <dbReference type="PROSITE-ProRule" id="PRU00723"/>
    </source>
</evidence>
<dbReference type="PANTHER" id="PTHR13037:SF24">
    <property type="entry name" value="POLYCOMB PROTEIN PCL-RELATED"/>
    <property type="match status" value="1"/>
</dbReference>
<feature type="compositionally biased region" description="Pro residues" evidence="3">
    <location>
        <begin position="2010"/>
        <end position="2025"/>
    </location>
</feature>
<feature type="region of interest" description="Disordered" evidence="3">
    <location>
        <begin position="1809"/>
        <end position="1848"/>
    </location>
</feature>
<feature type="region of interest" description="Disordered" evidence="3">
    <location>
        <begin position="1425"/>
        <end position="1457"/>
    </location>
</feature>
<feature type="compositionally biased region" description="Low complexity" evidence="3">
    <location>
        <begin position="1996"/>
        <end position="2009"/>
    </location>
</feature>
<keyword evidence="6" id="KW-1185">Reference proteome</keyword>
<dbReference type="PROSITE" id="PS50103">
    <property type="entry name" value="ZF_C3H1"/>
    <property type="match status" value="2"/>
</dbReference>
<gene>
    <name evidence="5" type="ORF">JKP88DRAFT_299972</name>
</gene>
<protein>
    <recommendedName>
        <fullName evidence="4">C3H1-type domain-containing protein</fullName>
    </recommendedName>
</protein>
<feature type="region of interest" description="Disordered" evidence="3">
    <location>
        <begin position="1540"/>
        <end position="1568"/>
    </location>
</feature>
<evidence type="ECO:0000313" key="5">
    <source>
        <dbReference type="EMBL" id="KAG5190030.1"/>
    </source>
</evidence>
<feature type="compositionally biased region" description="Low complexity" evidence="3">
    <location>
        <begin position="1623"/>
        <end position="1641"/>
    </location>
</feature>
<keyword evidence="1" id="KW-0945">Host-virus interaction</keyword>
<feature type="region of interest" description="Disordered" evidence="3">
    <location>
        <begin position="1606"/>
        <end position="1709"/>
    </location>
</feature>
<keyword evidence="2" id="KW-0862">Zinc</keyword>